<feature type="compositionally biased region" description="Polar residues" evidence="1">
    <location>
        <begin position="223"/>
        <end position="262"/>
    </location>
</feature>
<feature type="compositionally biased region" description="Low complexity" evidence="1">
    <location>
        <begin position="79"/>
        <end position="95"/>
    </location>
</feature>
<evidence type="ECO:0000313" key="2">
    <source>
        <dbReference type="EMBL" id="KIN08318.1"/>
    </source>
</evidence>
<sequence>MSVLTYSYKVGPSGMGWAIPSPSNGEPLPTQPSELPGSWTFPIPKTSSTATDTITCTATRSSPSVTDTITGSAAKTSPSATNTITGSTTSTSDSLTGTVTSFPTRFFLTELPGTTYTENGWITTTDSKDHTTLLPLITIGGGQGIVFWDLPPVPDLEFIFPKSFPKFPKLPSLPKFHLPCIKIFGMRVSGDCTEPPKTDGPSDTGSGSGPKSGNPPGKSQPPDGQSTGSQPTKTQPPDGQSTSNEPSRSQPFDSQPTKTGSPSTQTTIGHSTGSHSGTESTTGSSSTCRTYATVSNYMETCVSTATSECASWSTTCSQTSSRCSAEGTTSTATDTLLGHSHTRNIRTQFTNLEIAQPKIYRDWYWHGTGTGTAKNTAIPITFPTTRFPGLPTTFKTLTVSNKHLPGQPCPSSAAQPLPATCTSQLPFAGGSGIAPLPATTTSNSPLPTATWSSQYRYPRGVFGETRDINSRLQNQLTEQACAQADQLGQLTGEDFNWNATANNGGIYNFNIWWQSGNNGGIDGYITYRCYNFEFRASLTLPGGTTFG</sequence>
<dbReference type="InParanoid" id="A0A0C3E1X9"/>
<evidence type="ECO:0000313" key="3">
    <source>
        <dbReference type="Proteomes" id="UP000054321"/>
    </source>
</evidence>
<feature type="region of interest" description="Disordered" evidence="1">
    <location>
        <begin position="192"/>
        <end position="287"/>
    </location>
</feature>
<reference evidence="2 3" key="1">
    <citation type="submission" date="2014-04" db="EMBL/GenBank/DDBJ databases">
        <authorList>
            <consortium name="DOE Joint Genome Institute"/>
            <person name="Kuo A."/>
            <person name="Martino E."/>
            <person name="Perotto S."/>
            <person name="Kohler A."/>
            <person name="Nagy L.G."/>
            <person name="Floudas D."/>
            <person name="Copeland A."/>
            <person name="Barry K.W."/>
            <person name="Cichocki N."/>
            <person name="Veneault-Fourrey C."/>
            <person name="LaButti K."/>
            <person name="Lindquist E.A."/>
            <person name="Lipzen A."/>
            <person name="Lundell T."/>
            <person name="Morin E."/>
            <person name="Murat C."/>
            <person name="Sun H."/>
            <person name="Tunlid A."/>
            <person name="Henrissat B."/>
            <person name="Grigoriev I.V."/>
            <person name="Hibbett D.S."/>
            <person name="Martin F."/>
            <person name="Nordberg H.P."/>
            <person name="Cantor M.N."/>
            <person name="Hua S.X."/>
        </authorList>
    </citation>
    <scope>NUCLEOTIDE SEQUENCE [LARGE SCALE GENOMIC DNA]</scope>
    <source>
        <strain evidence="2 3">Zn</strain>
    </source>
</reference>
<dbReference type="AlphaFoldDB" id="A0A0C3E1X9"/>
<keyword evidence="3" id="KW-1185">Reference proteome</keyword>
<feature type="compositionally biased region" description="Low complexity" evidence="1">
    <location>
        <begin position="263"/>
        <end position="287"/>
    </location>
</feature>
<proteinExistence type="predicted"/>
<feature type="region of interest" description="Disordered" evidence="1">
    <location>
        <begin position="59"/>
        <end position="95"/>
    </location>
</feature>
<protein>
    <submittedName>
        <fullName evidence="2">Uncharacterized protein</fullName>
    </submittedName>
</protein>
<dbReference type="EMBL" id="KN832870">
    <property type="protein sequence ID" value="KIN08318.1"/>
    <property type="molecule type" value="Genomic_DNA"/>
</dbReference>
<organism evidence="2 3">
    <name type="scientific">Oidiodendron maius (strain Zn)</name>
    <dbReference type="NCBI Taxonomy" id="913774"/>
    <lineage>
        <taxon>Eukaryota</taxon>
        <taxon>Fungi</taxon>
        <taxon>Dikarya</taxon>
        <taxon>Ascomycota</taxon>
        <taxon>Pezizomycotina</taxon>
        <taxon>Leotiomycetes</taxon>
        <taxon>Leotiomycetes incertae sedis</taxon>
        <taxon>Myxotrichaceae</taxon>
        <taxon>Oidiodendron</taxon>
    </lineage>
</organism>
<feature type="compositionally biased region" description="Polar residues" evidence="1">
    <location>
        <begin position="63"/>
        <end position="78"/>
    </location>
</feature>
<reference evidence="3" key="2">
    <citation type="submission" date="2015-01" db="EMBL/GenBank/DDBJ databases">
        <title>Evolutionary Origins and Diversification of the Mycorrhizal Mutualists.</title>
        <authorList>
            <consortium name="DOE Joint Genome Institute"/>
            <consortium name="Mycorrhizal Genomics Consortium"/>
            <person name="Kohler A."/>
            <person name="Kuo A."/>
            <person name="Nagy L.G."/>
            <person name="Floudas D."/>
            <person name="Copeland A."/>
            <person name="Barry K.W."/>
            <person name="Cichocki N."/>
            <person name="Veneault-Fourrey C."/>
            <person name="LaButti K."/>
            <person name="Lindquist E.A."/>
            <person name="Lipzen A."/>
            <person name="Lundell T."/>
            <person name="Morin E."/>
            <person name="Murat C."/>
            <person name="Riley R."/>
            <person name="Ohm R."/>
            <person name="Sun H."/>
            <person name="Tunlid A."/>
            <person name="Henrissat B."/>
            <person name="Grigoriev I.V."/>
            <person name="Hibbett D.S."/>
            <person name="Martin F."/>
        </authorList>
    </citation>
    <scope>NUCLEOTIDE SEQUENCE [LARGE SCALE GENOMIC DNA]</scope>
    <source>
        <strain evidence="3">Zn</strain>
    </source>
</reference>
<gene>
    <name evidence="2" type="ORF">OIDMADRAFT_48186</name>
</gene>
<dbReference type="Proteomes" id="UP000054321">
    <property type="component" value="Unassembled WGS sequence"/>
</dbReference>
<dbReference type="OrthoDB" id="3565390at2759"/>
<evidence type="ECO:0000256" key="1">
    <source>
        <dbReference type="SAM" id="MobiDB-lite"/>
    </source>
</evidence>
<name>A0A0C3E1X9_OIDMZ</name>
<dbReference type="HOGENOM" id="CLU_497899_0_0_1"/>
<accession>A0A0C3E1X9</accession>
<feature type="compositionally biased region" description="Low complexity" evidence="1">
    <location>
        <begin position="199"/>
        <end position="222"/>
    </location>
</feature>